<dbReference type="GO" id="GO:0005634">
    <property type="term" value="C:nucleus"/>
    <property type="evidence" value="ECO:0007669"/>
    <property type="project" value="UniProtKB-SubCell"/>
</dbReference>
<dbReference type="SMART" id="SM00298">
    <property type="entry name" value="CHROMO"/>
    <property type="match status" value="1"/>
</dbReference>
<reference evidence="24" key="2">
    <citation type="submission" date="2025-08" db="UniProtKB">
        <authorList>
            <consortium name="Ensembl"/>
        </authorList>
    </citation>
    <scope>IDENTIFICATION</scope>
</reference>
<evidence type="ECO:0000313" key="24">
    <source>
        <dbReference type="Ensembl" id="ENSSFOP00015048937.1"/>
    </source>
</evidence>
<dbReference type="Pfam" id="PF00078">
    <property type="entry name" value="RVT_1"/>
    <property type="match status" value="1"/>
</dbReference>
<comment type="similarity">
    <text evidence="2">Belongs to the beta type-B retroviral polymerase family. HERV class-II K(HML-2) pol subfamily.</text>
</comment>
<evidence type="ECO:0000256" key="18">
    <source>
        <dbReference type="ARBA" id="ARBA00023268"/>
    </source>
</evidence>
<keyword evidence="16" id="KW-0238">DNA-binding</keyword>
<evidence type="ECO:0000313" key="25">
    <source>
        <dbReference type="Proteomes" id="UP000694397"/>
    </source>
</evidence>
<dbReference type="InterPro" id="IPR016197">
    <property type="entry name" value="Chromo-like_dom_sf"/>
</dbReference>
<evidence type="ECO:0000259" key="21">
    <source>
        <dbReference type="PROSITE" id="PS50013"/>
    </source>
</evidence>
<dbReference type="GO" id="GO:0004523">
    <property type="term" value="F:RNA-DNA hybrid ribonuclease activity"/>
    <property type="evidence" value="ECO:0007669"/>
    <property type="project" value="UniProtKB-EC"/>
</dbReference>
<evidence type="ECO:0000256" key="10">
    <source>
        <dbReference type="ARBA" id="ARBA00022759"/>
    </source>
</evidence>
<feature type="region of interest" description="Disordered" evidence="20">
    <location>
        <begin position="265"/>
        <end position="314"/>
    </location>
</feature>
<sequence>MFQSRVPVPSVPASCSSVLVHRSCPVFRHVSGLRSDSQISVSLFTVVPTPCVFPGLVFLVSLPPSVLQYSLYTSNLTLHVKSLYISSVFGRNSNARPCRTPVRTLQKNPPANMTSAEWRELADLTEANQERLLVCTNAASRLTDQLEQLTRLLSHGGRGADPTSSQTHDDWRTCLFDRLYASSGPRAEPTSPVQTNGISATEQLSVPFQEALQGSRGENQNYTEYSISSPASLFPGPYSPESPPSPDRKTERQFFPSTKSFQVRSWSPVEKTSSPRLSRPLSQEFSPDYRSNSGSSRTPTPPGQQVPYSPVDSEPAQARNLVSCAGLEEQCVRQGIIRLSNGRVTEEERRRRFLQRLCFYCGAADHVQVSCPVRPPRGSQRTDLLVSDVSLHTSLLTLPVTVSWGFQQQQTKAMVDSGAAGNFMDHDMAASWGLPCARCPKPLAVKAIDGAPIGSGRVEQRTEPVTMQVGPLHKEQIWFYLIKSPDNPIILGYPWLCTHDPIISWSEGKLLSWGQQCPKHLETSCNSTSIESPNADLPLQLPREYADLVAVFSKHKAAELPPHRPWDCAIDLFSGTTPPRGRVYPLSQPEHQAMEAYITEALEAGFIRPSTSPASAGFFFVEKKDGGLRPCIDYRGLNAITVKYPHPLPLITSALEQVSGATIFTKLDLRSAYNLIRVREGDEWKTAFSTALGHYEYLVMPFGLANAPSVFQAFVNEVLRELINRSVLVYLDDILIFSRSREEHIGHVREVLQKLAAHKLYVKGEKCQFHVHSVDFLGYILTPNGVTMDPQKVSAVLSWPQPKTVKDLQRFLGFANFYRRFIRNFSSVAAPLTALLKGAPRRLTWTPEASQAFEDLKKRFTSAPILKHPDPKLPFIVEVDASEAGVGAVLSQRQGSPLKLYPCAYFSHKMSPTEQNYDVGNRELLAIKMALEEWRHWLEGATHPFLVLTDHRNLEYLQKAKRLNSRQAWWAMFFTRFRFTVTYRPGSKNGKADALSRLFEVSPQLSPPDTILSPTQFVAPIRWALLDDIQAAQRQEPGPNEQPQDKEYVPSTVRSELLHWAHDGPSTGHPGVNRTLKLLAERFWWPSMRQDVRDFVLACTTCAQAKVPRQLPAGLLEPLPIPNRPWSHIAVDFLTDLPCSDGNTTILVVIDRFSKACRLIPLKGLPTALETAELLFQHVFRLYGLPEDVVSDRGPQFTSRVWKAFFARLGVSVSLSSGYHPQSNGQVERLNQEVGRYLRSYCAQNQADWSRYLPWAEYAQNSLVHSSTNLTPFQCVLGYQPPLFPWTMETSGLPAVDDWYKRSESVWESAHVRLQEVVSNQKEKADKRRRTVLYQPGQRVWLSTQDLKLHLPSRKLAPRFIGPFKILKRINPVSYRLQLPSHYRICPTFHVSRLKPHCVSALQSPAVSPPPPLDVDGSPAYSVRALLDSKRRRGTLYYLVDWEGYGPEEQSWVPARDILDPALIEDFHECHPDRPAPRRRGRPPTRRRSAAGAVPGGGGTVTSHGVTAPPGQRRRHSVPLANAYLSPHSLVGHGGIKGASGAELVADS</sequence>
<dbReference type="InterPro" id="IPR056924">
    <property type="entry name" value="SH3_Tf2-1"/>
</dbReference>
<dbReference type="InterPro" id="IPR036397">
    <property type="entry name" value="RNaseH_sf"/>
</dbReference>
<organism evidence="24 25">
    <name type="scientific">Scleropages formosus</name>
    <name type="common">Asian bonytongue</name>
    <name type="synonym">Osteoglossum formosum</name>
    <dbReference type="NCBI Taxonomy" id="113540"/>
    <lineage>
        <taxon>Eukaryota</taxon>
        <taxon>Metazoa</taxon>
        <taxon>Chordata</taxon>
        <taxon>Craniata</taxon>
        <taxon>Vertebrata</taxon>
        <taxon>Euteleostomi</taxon>
        <taxon>Actinopterygii</taxon>
        <taxon>Neopterygii</taxon>
        <taxon>Teleostei</taxon>
        <taxon>Osteoglossocephala</taxon>
        <taxon>Osteoglossomorpha</taxon>
        <taxon>Osteoglossiformes</taxon>
        <taxon>Osteoglossidae</taxon>
        <taxon>Scleropages</taxon>
    </lineage>
</organism>
<reference evidence="24" key="3">
    <citation type="submission" date="2025-09" db="UniProtKB">
        <authorList>
            <consortium name="Ensembl"/>
        </authorList>
    </citation>
    <scope>IDENTIFICATION</scope>
</reference>
<dbReference type="Gene3D" id="3.30.420.10">
    <property type="entry name" value="Ribonuclease H-like superfamily/Ribonuclease H"/>
    <property type="match status" value="1"/>
</dbReference>
<dbReference type="GO" id="GO:0003677">
    <property type="term" value="F:DNA binding"/>
    <property type="evidence" value="ECO:0007669"/>
    <property type="project" value="UniProtKB-KW"/>
</dbReference>
<dbReference type="InterPro" id="IPR012337">
    <property type="entry name" value="RNaseH-like_sf"/>
</dbReference>
<dbReference type="InterPro" id="IPR041577">
    <property type="entry name" value="RT_RNaseH_2"/>
</dbReference>
<evidence type="ECO:0000256" key="19">
    <source>
        <dbReference type="ARBA" id="ARBA00039658"/>
    </source>
</evidence>
<dbReference type="InterPro" id="IPR001584">
    <property type="entry name" value="Integrase_cat-core"/>
</dbReference>
<evidence type="ECO:0000256" key="3">
    <source>
        <dbReference type="ARBA" id="ARBA00012180"/>
    </source>
</evidence>
<reference evidence="24 25" key="1">
    <citation type="submission" date="2019-04" db="EMBL/GenBank/DDBJ databases">
        <authorList>
            <consortium name="Wellcome Sanger Institute Data Sharing"/>
        </authorList>
    </citation>
    <scope>NUCLEOTIDE SEQUENCE [LARGE SCALE GENOMIC DNA]</scope>
</reference>
<name>A0A8C9TD13_SCLFO</name>
<keyword evidence="13" id="KW-0229">DNA integration</keyword>
<feature type="domain" description="Chromo" evidence="21">
    <location>
        <begin position="1421"/>
        <end position="1479"/>
    </location>
</feature>
<evidence type="ECO:0000256" key="7">
    <source>
        <dbReference type="ARBA" id="ARBA00022722"/>
    </source>
</evidence>
<evidence type="ECO:0000256" key="13">
    <source>
        <dbReference type="ARBA" id="ARBA00022908"/>
    </source>
</evidence>
<evidence type="ECO:0000256" key="11">
    <source>
        <dbReference type="ARBA" id="ARBA00022801"/>
    </source>
</evidence>
<dbReference type="InterPro" id="IPR023780">
    <property type="entry name" value="Chromo_domain"/>
</dbReference>
<dbReference type="CDD" id="cd01647">
    <property type="entry name" value="RT_LTR"/>
    <property type="match status" value="1"/>
</dbReference>
<dbReference type="Gene3D" id="3.30.70.270">
    <property type="match status" value="2"/>
</dbReference>
<keyword evidence="18" id="KW-0511">Multifunctional enzyme</keyword>
<dbReference type="FunFam" id="3.30.420.10:FF:000032">
    <property type="entry name" value="Retrovirus-related Pol polyprotein from transposon 297-like Protein"/>
    <property type="match status" value="1"/>
</dbReference>
<dbReference type="Proteomes" id="UP000694397">
    <property type="component" value="Chromosome 17"/>
</dbReference>
<keyword evidence="15" id="KW-0239">DNA-directed DNA polymerase</keyword>
<evidence type="ECO:0000256" key="20">
    <source>
        <dbReference type="SAM" id="MobiDB-lite"/>
    </source>
</evidence>
<feature type="region of interest" description="Disordered" evidence="20">
    <location>
        <begin position="1469"/>
        <end position="1515"/>
    </location>
</feature>
<evidence type="ECO:0000256" key="17">
    <source>
        <dbReference type="ARBA" id="ARBA00023172"/>
    </source>
</evidence>
<feature type="compositionally biased region" description="Polar residues" evidence="20">
    <location>
        <begin position="265"/>
        <end position="298"/>
    </location>
</feature>
<dbReference type="FunFam" id="3.30.70.270:FF:000026">
    <property type="entry name" value="Transposon Ty3-G Gag-Pol polyprotein"/>
    <property type="match status" value="1"/>
</dbReference>
<dbReference type="InterPro" id="IPR041588">
    <property type="entry name" value="Integrase_H2C2"/>
</dbReference>
<keyword evidence="14" id="KW-0695">RNA-directed DNA polymerase</keyword>
<dbReference type="Pfam" id="PF00385">
    <property type="entry name" value="Chromo"/>
    <property type="match status" value="1"/>
</dbReference>
<dbReference type="Pfam" id="PF17919">
    <property type="entry name" value="RT_RNaseH_2"/>
    <property type="match status" value="1"/>
</dbReference>
<feature type="domain" description="Reverse transcriptase" evidence="22">
    <location>
        <begin position="602"/>
        <end position="781"/>
    </location>
</feature>
<evidence type="ECO:0000256" key="4">
    <source>
        <dbReference type="ARBA" id="ARBA00022670"/>
    </source>
</evidence>
<keyword evidence="5" id="KW-0808">Transferase</keyword>
<dbReference type="CDD" id="cd09274">
    <property type="entry name" value="RNase_HI_RT_Ty3"/>
    <property type="match status" value="1"/>
</dbReference>
<evidence type="ECO:0000256" key="8">
    <source>
        <dbReference type="ARBA" id="ARBA00022723"/>
    </source>
</evidence>
<dbReference type="GO" id="GO:0004190">
    <property type="term" value="F:aspartic-type endopeptidase activity"/>
    <property type="evidence" value="ECO:0007669"/>
    <property type="project" value="UniProtKB-KW"/>
</dbReference>
<dbReference type="Gene3D" id="3.10.10.10">
    <property type="entry name" value="HIV Type 1 Reverse Transcriptase, subunit A, domain 1"/>
    <property type="match status" value="1"/>
</dbReference>
<dbReference type="InterPro" id="IPR043128">
    <property type="entry name" value="Rev_trsase/Diguanyl_cyclase"/>
</dbReference>
<feature type="domain" description="Integrase catalytic" evidence="23">
    <location>
        <begin position="1121"/>
        <end position="1280"/>
    </location>
</feature>
<dbReference type="PROSITE" id="PS50878">
    <property type="entry name" value="RT_POL"/>
    <property type="match status" value="1"/>
</dbReference>
<dbReference type="OrthoDB" id="8052860at2759"/>
<keyword evidence="12" id="KW-0460">Magnesium</keyword>
<dbReference type="GO" id="GO:0006508">
    <property type="term" value="P:proteolysis"/>
    <property type="evidence" value="ECO:0007669"/>
    <property type="project" value="UniProtKB-KW"/>
</dbReference>
<evidence type="ECO:0000259" key="23">
    <source>
        <dbReference type="PROSITE" id="PS50994"/>
    </source>
</evidence>
<proteinExistence type="inferred from homology"/>
<evidence type="ECO:0000256" key="12">
    <source>
        <dbReference type="ARBA" id="ARBA00022842"/>
    </source>
</evidence>
<dbReference type="SUPFAM" id="SSF54160">
    <property type="entry name" value="Chromo domain-like"/>
    <property type="match status" value="1"/>
</dbReference>
<dbReference type="GO" id="GO:0003964">
    <property type="term" value="F:RNA-directed DNA polymerase activity"/>
    <property type="evidence" value="ECO:0007669"/>
    <property type="project" value="UniProtKB-KW"/>
</dbReference>
<dbReference type="Gene3D" id="1.10.340.70">
    <property type="match status" value="1"/>
</dbReference>
<evidence type="ECO:0000256" key="2">
    <source>
        <dbReference type="ARBA" id="ARBA00010879"/>
    </source>
</evidence>
<evidence type="ECO:0000256" key="14">
    <source>
        <dbReference type="ARBA" id="ARBA00022918"/>
    </source>
</evidence>
<dbReference type="CDD" id="cd00303">
    <property type="entry name" value="retropepsin_like"/>
    <property type="match status" value="1"/>
</dbReference>
<dbReference type="SUPFAM" id="SSF56672">
    <property type="entry name" value="DNA/RNA polymerases"/>
    <property type="match status" value="1"/>
</dbReference>
<dbReference type="FunFam" id="1.10.340.70:FF:000001">
    <property type="entry name" value="Retrovirus-related Pol polyprotein from transposon gypsy-like Protein"/>
    <property type="match status" value="1"/>
</dbReference>
<dbReference type="PROSITE" id="PS50013">
    <property type="entry name" value="CHROMO_2"/>
    <property type="match status" value="1"/>
</dbReference>
<dbReference type="Ensembl" id="ENSSFOT00015056813.1">
    <property type="protein sequence ID" value="ENSSFOP00015048937.1"/>
    <property type="gene ID" value="ENSSFOG00015030010.1"/>
</dbReference>
<dbReference type="PROSITE" id="PS50994">
    <property type="entry name" value="INTEGRASE"/>
    <property type="match status" value="1"/>
</dbReference>
<keyword evidence="9" id="KW-0064">Aspartyl protease</keyword>
<dbReference type="SUPFAM" id="SSF53098">
    <property type="entry name" value="Ribonuclease H-like"/>
    <property type="match status" value="1"/>
</dbReference>
<dbReference type="InterPro" id="IPR000477">
    <property type="entry name" value="RT_dom"/>
</dbReference>
<dbReference type="Pfam" id="PF17921">
    <property type="entry name" value="Integrase_H2C2"/>
    <property type="match status" value="1"/>
</dbReference>
<dbReference type="Gene3D" id="2.40.70.10">
    <property type="entry name" value="Acid Proteases"/>
    <property type="match status" value="1"/>
</dbReference>
<dbReference type="GO" id="GO:0003887">
    <property type="term" value="F:DNA-directed DNA polymerase activity"/>
    <property type="evidence" value="ECO:0007669"/>
    <property type="project" value="UniProtKB-KW"/>
</dbReference>
<evidence type="ECO:0000256" key="1">
    <source>
        <dbReference type="ARBA" id="ARBA00004123"/>
    </source>
</evidence>
<keyword evidence="4" id="KW-0645">Protease</keyword>
<feature type="region of interest" description="Disordered" evidence="20">
    <location>
        <begin position="227"/>
        <end position="252"/>
    </location>
</feature>
<keyword evidence="11" id="KW-0378">Hydrolase</keyword>
<dbReference type="Pfam" id="PF24626">
    <property type="entry name" value="SH3_Tf2-1"/>
    <property type="match status" value="1"/>
</dbReference>
<dbReference type="Gene3D" id="2.40.50.40">
    <property type="match status" value="1"/>
</dbReference>
<accession>A0A8C9TD13</accession>
<evidence type="ECO:0000259" key="22">
    <source>
        <dbReference type="PROSITE" id="PS50878"/>
    </source>
</evidence>
<comment type="subcellular location">
    <subcellularLocation>
        <location evidence="1">Nucleus</location>
    </subcellularLocation>
</comment>
<dbReference type="InterPro" id="IPR000953">
    <property type="entry name" value="Chromo/chromo_shadow_dom"/>
</dbReference>
<keyword evidence="17" id="KW-0233">DNA recombination</keyword>
<evidence type="ECO:0000256" key="16">
    <source>
        <dbReference type="ARBA" id="ARBA00023125"/>
    </source>
</evidence>
<evidence type="ECO:0000256" key="5">
    <source>
        <dbReference type="ARBA" id="ARBA00022679"/>
    </source>
</evidence>
<dbReference type="InterPro" id="IPR043502">
    <property type="entry name" value="DNA/RNA_pol_sf"/>
</dbReference>
<feature type="compositionally biased region" description="Basic residues" evidence="20">
    <location>
        <begin position="1477"/>
        <end position="1489"/>
    </location>
</feature>
<keyword evidence="8" id="KW-0479">Metal-binding</keyword>
<dbReference type="Gene3D" id="3.10.20.370">
    <property type="match status" value="1"/>
</dbReference>
<keyword evidence="6" id="KW-0548">Nucleotidyltransferase</keyword>
<evidence type="ECO:0000256" key="9">
    <source>
        <dbReference type="ARBA" id="ARBA00022750"/>
    </source>
</evidence>
<dbReference type="GO" id="GO:0006310">
    <property type="term" value="P:DNA recombination"/>
    <property type="evidence" value="ECO:0007669"/>
    <property type="project" value="UniProtKB-KW"/>
</dbReference>
<dbReference type="GO" id="GO:0015074">
    <property type="term" value="P:DNA integration"/>
    <property type="evidence" value="ECO:0007669"/>
    <property type="project" value="UniProtKB-KW"/>
</dbReference>
<dbReference type="InterPro" id="IPR021109">
    <property type="entry name" value="Peptidase_aspartic_dom_sf"/>
</dbReference>
<dbReference type="InterPro" id="IPR050951">
    <property type="entry name" value="Retrovirus_Pol_polyprotein"/>
</dbReference>
<evidence type="ECO:0000256" key="6">
    <source>
        <dbReference type="ARBA" id="ARBA00022695"/>
    </source>
</evidence>
<dbReference type="Pfam" id="PF00665">
    <property type="entry name" value="rve"/>
    <property type="match status" value="1"/>
</dbReference>
<keyword evidence="10" id="KW-0255">Endonuclease</keyword>
<evidence type="ECO:0000256" key="15">
    <source>
        <dbReference type="ARBA" id="ARBA00022932"/>
    </source>
</evidence>
<dbReference type="EC" id="3.1.26.4" evidence="3"/>
<dbReference type="GO" id="GO:0046872">
    <property type="term" value="F:metal ion binding"/>
    <property type="evidence" value="ECO:0007669"/>
    <property type="project" value="UniProtKB-KW"/>
</dbReference>
<keyword evidence="25" id="KW-1185">Reference proteome</keyword>
<dbReference type="FunFam" id="3.10.20.370:FF:000003">
    <property type="entry name" value="Transposon Tf2-6 polyprotein"/>
    <property type="match status" value="1"/>
</dbReference>
<dbReference type="GeneTree" id="ENSGT01040000240511"/>
<keyword evidence="7" id="KW-0540">Nuclease</keyword>
<protein>
    <recommendedName>
        <fullName evidence="19">Gypsy retrotransposon integrase-like protein 1</fullName>
        <ecNumber evidence="3">3.1.26.4</ecNumber>
    </recommendedName>
</protein>
<dbReference type="PANTHER" id="PTHR37984">
    <property type="entry name" value="PROTEIN CBG26694"/>
    <property type="match status" value="1"/>
</dbReference>
<dbReference type="PANTHER" id="PTHR37984:SF5">
    <property type="entry name" value="PROTEIN NYNRIN-LIKE"/>
    <property type="match status" value="1"/>
</dbReference>